<protein>
    <recommendedName>
        <fullName evidence="4">HEAT repeat protein</fullName>
    </recommendedName>
</protein>
<sequence>MDLEGVERCATELRAGERDPGSVVDDVLPALTARPRLVRTRALEVATTAAERAPEKSRAVIESLRSGLDADAELTTHEIETLDRIAGHSPRAMADCVQPLVSAISDEGASDRAAAAATVLATIAAGEPGLLQGAVRPLVDGIDADSQSGRDCAWALRRLDTAEPAVTRPIVADAVWTLQDGDDTAKRDALYRLAQLGRIVPERIPDPAMDEIAARTSAAEPAVRAAAVTTLAAIGGRPPEPVLERGAELDGGNLYTGIGSSETDKLLRDSLRPLGTAAFNRLTPYRDRLESAIVDPAPEVRAAALDAVRTLGRERPGWLRSIVDDHRAMRSAAERTVRRRFVSVLQVSTRGASGAYREQVATDLLRTLGDADVTTALRAVAGLRALLEATGDQEAPVPDPEAVRDALLARLLTSDGDLMNELIDTVLHLDQENVIEITSSKIAVVLDRFHARLASPETTIENVGGIAQFLAETIGEIDMARELIERAPEAEFEIPDELDTAPVFRLLVENASDWGTTPRFGRPSPRRTPIRKRSTRRSSGPISSRRFSTRRTPTWEPPPTCSGR</sequence>
<gene>
    <name evidence="2" type="ORF">SY89_03477</name>
</gene>
<name>A0A0N8HZE0_9EURY</name>
<feature type="compositionally biased region" description="Pro residues" evidence="1">
    <location>
        <begin position="555"/>
        <end position="564"/>
    </location>
</feature>
<dbReference type="InterPro" id="IPR011989">
    <property type="entry name" value="ARM-like"/>
</dbReference>
<feature type="compositionally biased region" description="Low complexity" evidence="1">
    <location>
        <begin position="537"/>
        <end position="554"/>
    </location>
</feature>
<evidence type="ECO:0000256" key="1">
    <source>
        <dbReference type="SAM" id="MobiDB-lite"/>
    </source>
</evidence>
<evidence type="ECO:0000313" key="2">
    <source>
        <dbReference type="EMBL" id="KPN29243.1"/>
    </source>
</evidence>
<comment type="caution">
    <text evidence="2">The sequence shown here is derived from an EMBL/GenBank/DDBJ whole genome shotgun (WGS) entry which is preliminary data.</text>
</comment>
<dbReference type="Proteomes" id="UP000050535">
    <property type="component" value="Unassembled WGS sequence"/>
</dbReference>
<proteinExistence type="predicted"/>
<evidence type="ECO:0000313" key="3">
    <source>
        <dbReference type="Proteomes" id="UP000050535"/>
    </source>
</evidence>
<dbReference type="AlphaFoldDB" id="A0A0N8HZE0"/>
<accession>A0A0N8HZE0</accession>
<organism evidence="2 3">
    <name type="scientific">Halolamina pelagica</name>
    <dbReference type="NCBI Taxonomy" id="699431"/>
    <lineage>
        <taxon>Archaea</taxon>
        <taxon>Methanobacteriati</taxon>
        <taxon>Methanobacteriota</taxon>
        <taxon>Stenosarchaea group</taxon>
        <taxon>Halobacteria</taxon>
        <taxon>Halobacteriales</taxon>
        <taxon>Haloferacaceae</taxon>
    </lineage>
</organism>
<dbReference type="Gene3D" id="1.25.10.10">
    <property type="entry name" value="Leucine-rich Repeat Variant"/>
    <property type="match status" value="1"/>
</dbReference>
<keyword evidence="3" id="KW-1185">Reference proteome</keyword>
<dbReference type="SUPFAM" id="SSF48371">
    <property type="entry name" value="ARM repeat"/>
    <property type="match status" value="1"/>
</dbReference>
<reference evidence="3" key="1">
    <citation type="submission" date="2013-11" db="EMBL/GenBank/DDBJ databases">
        <authorList>
            <person name="Hoang H.T."/>
            <person name="Killian M.L."/>
            <person name="Madson D.M."/>
            <person name="Arruda P.H.E."/>
            <person name="Sun D."/>
            <person name="Schwartz K.J."/>
            <person name="Yoon K."/>
        </authorList>
    </citation>
    <scope>NUCLEOTIDE SEQUENCE [LARGE SCALE GENOMIC DNA]</scope>
    <source>
        <strain evidence="3">CDK2</strain>
    </source>
</reference>
<dbReference type="InterPro" id="IPR016024">
    <property type="entry name" value="ARM-type_fold"/>
</dbReference>
<dbReference type="STRING" id="699431.SY89_03477"/>
<feature type="region of interest" description="Disordered" evidence="1">
    <location>
        <begin position="515"/>
        <end position="564"/>
    </location>
</feature>
<dbReference type="RefSeq" id="WP_054584984.1">
    <property type="nucleotide sequence ID" value="NZ_LGUC01000002.1"/>
</dbReference>
<dbReference type="EMBL" id="LGUC01000002">
    <property type="protein sequence ID" value="KPN29243.1"/>
    <property type="molecule type" value="Genomic_DNA"/>
</dbReference>
<feature type="compositionally biased region" description="Basic residues" evidence="1">
    <location>
        <begin position="524"/>
        <end position="536"/>
    </location>
</feature>
<evidence type="ECO:0008006" key="4">
    <source>
        <dbReference type="Google" id="ProtNLM"/>
    </source>
</evidence>